<evidence type="ECO:0000259" key="2">
    <source>
        <dbReference type="Pfam" id="PF14258"/>
    </source>
</evidence>
<keyword evidence="1" id="KW-1133">Transmembrane helix</keyword>
<accession>A0A363NQZ1</accession>
<dbReference type="RefSeq" id="WP_108634586.1">
    <property type="nucleotide sequence ID" value="NZ_QCXX01000004.1"/>
</dbReference>
<evidence type="ECO:0000256" key="1">
    <source>
        <dbReference type="SAM" id="Phobius"/>
    </source>
</evidence>
<dbReference type="Pfam" id="PF14258">
    <property type="entry name" value="DUF4350"/>
    <property type="match status" value="1"/>
</dbReference>
<dbReference type="EMBL" id="QCXX01000004">
    <property type="protein sequence ID" value="PUV23225.1"/>
    <property type="molecule type" value="Genomic_DNA"/>
</dbReference>
<comment type="caution">
    <text evidence="3">The sequence shown here is derived from an EMBL/GenBank/DDBJ whole genome shotgun (WGS) entry which is preliminary data.</text>
</comment>
<sequence length="397" mass="45441">MKGSVKFGLILLGAVLLLIGVIDMTSKKPIIWDRTFDAKDKNPFGAYVLRQELKHIIDQRNVDVKRPLYEYLDSTQGTAMNLLFYTSYFSLGEAAGNKLLDYVSQGGKAMIIAETIDYTLLDSLNIKVKDFYGYKKGVDIKSHLRVKLTNDNTKIHYAKSDLSEVFSKLPKNATILGGITYQDYLLPNFVEVRVGKGRLYLHLTPDLFGNYYLLNSASQYAYAAKALSYLNDKPIAWYDFKANIDQYRTPLRVLLTNEGLRQAWYVLLGGLILLLVFKSKREQRAVAIVKPEPNLSKEFCETIATLYYENGTPGNMVDKKIDYFLHDLRSRFHMDTLELRENGFCEELAERSGVPLTETQQLIGLIIRMQGTQVHDLTELRQINEIIEDFKHKAKMI</sequence>
<feature type="transmembrane region" description="Helical" evidence="1">
    <location>
        <begin position="259"/>
        <end position="277"/>
    </location>
</feature>
<keyword evidence="1" id="KW-0472">Membrane</keyword>
<evidence type="ECO:0000313" key="3">
    <source>
        <dbReference type="EMBL" id="PUV23225.1"/>
    </source>
</evidence>
<dbReference type="AlphaFoldDB" id="A0A363NQZ1"/>
<protein>
    <submittedName>
        <fullName evidence="3">DUF4350 domain-containing protein</fullName>
    </submittedName>
</protein>
<keyword evidence="1" id="KW-0812">Transmembrane</keyword>
<dbReference type="InterPro" id="IPR025646">
    <property type="entry name" value="DUF4350"/>
</dbReference>
<dbReference type="Proteomes" id="UP000250831">
    <property type="component" value="Unassembled WGS sequence"/>
</dbReference>
<proteinExistence type="predicted"/>
<dbReference type="OrthoDB" id="1111222at2"/>
<organism evidence="3 4">
    <name type="scientific">Sphingobacterium athyrii</name>
    <dbReference type="NCBI Taxonomy" id="2152717"/>
    <lineage>
        <taxon>Bacteria</taxon>
        <taxon>Pseudomonadati</taxon>
        <taxon>Bacteroidota</taxon>
        <taxon>Sphingobacteriia</taxon>
        <taxon>Sphingobacteriales</taxon>
        <taxon>Sphingobacteriaceae</taxon>
        <taxon>Sphingobacterium</taxon>
    </lineage>
</organism>
<feature type="domain" description="DUF4350" evidence="2">
    <location>
        <begin position="40"/>
        <end position="224"/>
    </location>
</feature>
<name>A0A363NQZ1_9SPHI</name>
<keyword evidence="4" id="KW-1185">Reference proteome</keyword>
<gene>
    <name evidence="3" type="ORF">DCO56_14880</name>
</gene>
<reference evidence="3 4" key="1">
    <citation type="submission" date="2018-04" db="EMBL/GenBank/DDBJ databases">
        <title>Sphingobacterium sp. M46 Genome.</title>
        <authorList>
            <person name="Cheng J."/>
            <person name="Li Y."/>
        </authorList>
    </citation>
    <scope>NUCLEOTIDE SEQUENCE [LARGE SCALE GENOMIC DNA]</scope>
    <source>
        <strain evidence="3 4">M46</strain>
    </source>
</reference>
<evidence type="ECO:0000313" key="4">
    <source>
        <dbReference type="Proteomes" id="UP000250831"/>
    </source>
</evidence>